<keyword evidence="10" id="KW-0443">Lipid metabolism</keyword>
<dbReference type="InterPro" id="IPR050187">
    <property type="entry name" value="Lipid_Phosphate_FormReg"/>
</dbReference>
<keyword evidence="4" id="KW-0808">Transferase</keyword>
<evidence type="ECO:0000256" key="5">
    <source>
        <dbReference type="ARBA" id="ARBA00022723"/>
    </source>
</evidence>
<dbReference type="STRING" id="1131935.PDENDC454_08170"/>
<keyword evidence="8" id="KW-0067">ATP-binding</keyword>
<dbReference type="SMART" id="SM00046">
    <property type="entry name" value="DAGKc"/>
    <property type="match status" value="1"/>
</dbReference>
<dbReference type="InterPro" id="IPR016064">
    <property type="entry name" value="NAD/diacylglycerol_kinase_sf"/>
</dbReference>
<name>H3SDJ9_9BACL</name>
<evidence type="ECO:0000256" key="11">
    <source>
        <dbReference type="ARBA" id="ARBA00023209"/>
    </source>
</evidence>
<keyword evidence="11" id="KW-0594">Phospholipid biosynthesis</keyword>
<comment type="cofactor">
    <cofactor evidence="1">
        <name>Mg(2+)</name>
        <dbReference type="ChEBI" id="CHEBI:18420"/>
    </cofactor>
</comment>
<evidence type="ECO:0000313" key="15">
    <source>
        <dbReference type="Proteomes" id="UP000003900"/>
    </source>
</evidence>
<proteinExistence type="inferred from homology"/>
<keyword evidence="5" id="KW-0479">Metal-binding</keyword>
<dbReference type="InterPro" id="IPR045540">
    <property type="entry name" value="YegS/DAGK_C"/>
</dbReference>
<dbReference type="SUPFAM" id="SSF111331">
    <property type="entry name" value="NAD kinase/diacylglycerol kinase-like"/>
    <property type="match status" value="1"/>
</dbReference>
<comment type="caution">
    <text evidence="14">The sequence shown here is derived from an EMBL/GenBank/DDBJ whole genome shotgun (WGS) entry which is preliminary data.</text>
</comment>
<reference evidence="14 15" key="1">
    <citation type="journal article" date="2012" name="J. Bacteriol.">
        <title>Genome Sequence of the Pattern-Forming Social Bacterium Paenibacillus dendritiformis C454 Chiral Morphotype.</title>
        <authorList>
            <person name="Sirota-Madi A."/>
            <person name="Olender T."/>
            <person name="Helman Y."/>
            <person name="Brainis I."/>
            <person name="Finkelshtein A."/>
            <person name="Roth D."/>
            <person name="Hagai E."/>
            <person name="Leshkowitz D."/>
            <person name="Brodsky L."/>
            <person name="Galatenko V."/>
            <person name="Nikolaev V."/>
            <person name="Gutnick D.L."/>
            <person name="Lancet D."/>
            <person name="Ben-Jacob E."/>
        </authorList>
    </citation>
    <scope>NUCLEOTIDE SEQUENCE [LARGE SCALE GENOMIC DNA]</scope>
    <source>
        <strain evidence="14 15">C454</strain>
    </source>
</reference>
<dbReference type="GO" id="GO:0008654">
    <property type="term" value="P:phospholipid biosynthetic process"/>
    <property type="evidence" value="ECO:0007669"/>
    <property type="project" value="UniProtKB-KW"/>
</dbReference>
<dbReference type="OrthoDB" id="9786026at2"/>
<dbReference type="PANTHER" id="PTHR12358:SF106">
    <property type="entry name" value="LIPID KINASE YEGS"/>
    <property type="match status" value="1"/>
</dbReference>
<evidence type="ECO:0000256" key="9">
    <source>
        <dbReference type="ARBA" id="ARBA00022842"/>
    </source>
</evidence>
<dbReference type="PANTHER" id="PTHR12358">
    <property type="entry name" value="SPHINGOSINE KINASE"/>
    <property type="match status" value="1"/>
</dbReference>
<dbReference type="InterPro" id="IPR005218">
    <property type="entry name" value="Diacylglycerol/lipid_kinase"/>
</dbReference>
<keyword evidence="12" id="KW-1208">Phospholipid metabolism</keyword>
<evidence type="ECO:0000256" key="7">
    <source>
        <dbReference type="ARBA" id="ARBA00022777"/>
    </source>
</evidence>
<dbReference type="GO" id="GO:0005886">
    <property type="term" value="C:plasma membrane"/>
    <property type="evidence" value="ECO:0007669"/>
    <property type="project" value="TreeGrafter"/>
</dbReference>
<dbReference type="AlphaFoldDB" id="H3SDJ9"/>
<keyword evidence="3" id="KW-0444">Lipid biosynthesis</keyword>
<keyword evidence="15" id="KW-1185">Reference proteome</keyword>
<dbReference type="Gene3D" id="3.40.50.10330">
    <property type="entry name" value="Probable inorganic polyphosphate/atp-NAD kinase, domain 1"/>
    <property type="match status" value="1"/>
</dbReference>
<feature type="domain" description="DAGKc" evidence="13">
    <location>
        <begin position="1"/>
        <end position="129"/>
    </location>
</feature>
<dbReference type="InterPro" id="IPR001206">
    <property type="entry name" value="Diacylglycerol_kinase_cat_dom"/>
</dbReference>
<dbReference type="GO" id="GO:0046872">
    <property type="term" value="F:metal ion binding"/>
    <property type="evidence" value="ECO:0007669"/>
    <property type="project" value="UniProtKB-KW"/>
</dbReference>
<dbReference type="RefSeq" id="WP_006676147.1">
    <property type="nucleotide sequence ID" value="NZ_AHKH01000015.1"/>
</dbReference>
<comment type="similarity">
    <text evidence="2">Belongs to the diacylglycerol/lipid kinase family.</text>
</comment>
<evidence type="ECO:0000256" key="10">
    <source>
        <dbReference type="ARBA" id="ARBA00023098"/>
    </source>
</evidence>
<accession>H3SDJ9</accession>
<dbReference type="GO" id="GO:0016301">
    <property type="term" value="F:kinase activity"/>
    <property type="evidence" value="ECO:0007669"/>
    <property type="project" value="UniProtKB-KW"/>
</dbReference>
<dbReference type="EMBL" id="AHKH01000015">
    <property type="protein sequence ID" value="EHQ62860.1"/>
    <property type="molecule type" value="Genomic_DNA"/>
</dbReference>
<gene>
    <name evidence="14" type="ORF">PDENDC454_08170</name>
</gene>
<evidence type="ECO:0000256" key="1">
    <source>
        <dbReference type="ARBA" id="ARBA00001946"/>
    </source>
</evidence>
<keyword evidence="6" id="KW-0547">Nucleotide-binding</keyword>
<dbReference type="GO" id="GO:0005524">
    <property type="term" value="F:ATP binding"/>
    <property type="evidence" value="ECO:0007669"/>
    <property type="project" value="UniProtKB-KW"/>
</dbReference>
<dbReference type="Gene3D" id="2.60.200.40">
    <property type="match status" value="1"/>
</dbReference>
<dbReference type="Pfam" id="PF19279">
    <property type="entry name" value="YegS_C"/>
    <property type="match status" value="1"/>
</dbReference>
<dbReference type="InterPro" id="IPR017438">
    <property type="entry name" value="ATP-NAD_kinase_N"/>
</dbReference>
<dbReference type="NCBIfam" id="TIGR00147">
    <property type="entry name" value="YegS/Rv2252/BmrU family lipid kinase"/>
    <property type="match status" value="1"/>
</dbReference>
<evidence type="ECO:0000256" key="6">
    <source>
        <dbReference type="ARBA" id="ARBA00022741"/>
    </source>
</evidence>
<evidence type="ECO:0000256" key="8">
    <source>
        <dbReference type="ARBA" id="ARBA00022840"/>
    </source>
</evidence>
<dbReference type="PROSITE" id="PS50146">
    <property type="entry name" value="DAGK"/>
    <property type="match status" value="1"/>
</dbReference>
<evidence type="ECO:0000256" key="12">
    <source>
        <dbReference type="ARBA" id="ARBA00023264"/>
    </source>
</evidence>
<keyword evidence="9" id="KW-0460">Magnesium</keyword>
<evidence type="ECO:0000256" key="4">
    <source>
        <dbReference type="ARBA" id="ARBA00022679"/>
    </source>
</evidence>
<evidence type="ECO:0000256" key="2">
    <source>
        <dbReference type="ARBA" id="ARBA00005983"/>
    </source>
</evidence>
<evidence type="ECO:0000313" key="14">
    <source>
        <dbReference type="EMBL" id="EHQ62860.1"/>
    </source>
</evidence>
<keyword evidence="7" id="KW-0418">Kinase</keyword>
<protein>
    <recommendedName>
        <fullName evidence="13">DAGKc domain-containing protein</fullName>
    </recommendedName>
</protein>
<evidence type="ECO:0000256" key="3">
    <source>
        <dbReference type="ARBA" id="ARBA00022516"/>
    </source>
</evidence>
<sequence>MYLFIVNRISGNGKGIKTWRKIEPILQNKQVHYKVEFSDSPSHAALLVRQYMIKHDMMKAFVIVGGDGTIQSVAHEIAESNIPLGIIPAGSGNDLARGLHIPLNAKKALEYLLTGTTKKIDIARIGSKCFTTVVGIGIDGKVAQTVNLSRYKKWFNHLKMGNLSYIFSFIQVLLRYKPADVHITVDGKEMIFSDVWLIAVANLPNYAGGMKICPEACYTDGFFHICIVQGISRWTLMKIFPDVFRGNHIFHPGVTTLRGRKVEVYTESPMIAHGDGEMIGETPLEVTVYQDGIHVIFNPQFIPSLA</sequence>
<organism evidence="14 15">
    <name type="scientific">Paenibacillus dendritiformis C454</name>
    <dbReference type="NCBI Taxonomy" id="1131935"/>
    <lineage>
        <taxon>Bacteria</taxon>
        <taxon>Bacillati</taxon>
        <taxon>Bacillota</taxon>
        <taxon>Bacilli</taxon>
        <taxon>Bacillales</taxon>
        <taxon>Paenibacillaceae</taxon>
        <taxon>Paenibacillus</taxon>
    </lineage>
</organism>
<dbReference type="PATRIC" id="fig|1131935.3.peg.1667"/>
<dbReference type="Pfam" id="PF00781">
    <property type="entry name" value="DAGK_cat"/>
    <property type="match status" value="1"/>
</dbReference>
<dbReference type="Proteomes" id="UP000003900">
    <property type="component" value="Unassembled WGS sequence"/>
</dbReference>
<evidence type="ECO:0000259" key="13">
    <source>
        <dbReference type="PROSITE" id="PS50146"/>
    </source>
</evidence>